<keyword evidence="5" id="KW-1185">Reference proteome</keyword>
<evidence type="ECO:0000313" key="4">
    <source>
        <dbReference type="EMBL" id="GBP87838.1"/>
    </source>
</evidence>
<dbReference type="InterPro" id="IPR002110">
    <property type="entry name" value="Ankyrin_rpt"/>
</dbReference>
<dbReference type="OrthoDB" id="366390at2759"/>
<proteinExistence type="predicted"/>
<dbReference type="Pfam" id="PF12796">
    <property type="entry name" value="Ank_2"/>
    <property type="match status" value="3"/>
</dbReference>
<dbReference type="EMBL" id="BGZK01001889">
    <property type="protein sequence ID" value="GBP87838.1"/>
    <property type="molecule type" value="Genomic_DNA"/>
</dbReference>
<accession>A0A4C1ZJC0</accession>
<reference evidence="4 5" key="1">
    <citation type="journal article" date="2019" name="Commun. Biol.">
        <title>The bagworm genome reveals a unique fibroin gene that provides high tensile strength.</title>
        <authorList>
            <person name="Kono N."/>
            <person name="Nakamura H."/>
            <person name="Ohtoshi R."/>
            <person name="Tomita M."/>
            <person name="Numata K."/>
            <person name="Arakawa K."/>
        </authorList>
    </citation>
    <scope>NUCLEOTIDE SEQUENCE [LARGE SCALE GENOMIC DNA]</scope>
</reference>
<name>A0A4C1ZJC0_EUMVA</name>
<dbReference type="InterPro" id="IPR036770">
    <property type="entry name" value="Ankyrin_rpt-contain_sf"/>
</dbReference>
<feature type="repeat" description="ANK" evidence="3">
    <location>
        <begin position="253"/>
        <end position="285"/>
    </location>
</feature>
<dbReference type="AlphaFoldDB" id="A0A4C1ZJC0"/>
<feature type="repeat" description="ANK" evidence="3">
    <location>
        <begin position="44"/>
        <end position="76"/>
    </location>
</feature>
<dbReference type="PANTHER" id="PTHR24180:SF45">
    <property type="entry name" value="POLY [ADP-RIBOSE] POLYMERASE TANKYRASE"/>
    <property type="match status" value="1"/>
</dbReference>
<feature type="repeat" description="ANK" evidence="3">
    <location>
        <begin position="289"/>
        <end position="321"/>
    </location>
</feature>
<evidence type="ECO:0000256" key="1">
    <source>
        <dbReference type="ARBA" id="ARBA00022737"/>
    </source>
</evidence>
<gene>
    <name evidence="4" type="ORF">EVAR_68742_1</name>
</gene>
<evidence type="ECO:0000313" key="5">
    <source>
        <dbReference type="Proteomes" id="UP000299102"/>
    </source>
</evidence>
<sequence length="556" mass="62653">MPEVRSGGKSLQRELADSIIRMVPLDEIRILLACGAKVNEPVTQGLRPLHYAIWQRYLEATRLLLVRGCDVNARDDCGYTALHLSAEHGYKELVKLLLESGAAVDYRPDTGEEFPRTTLCDEPLRLAIRNKHYDVARLLLEHGADPNKRYFFGSELNLVSDPEYLELLLTFGADPNSRDRAELTPLMKAARQRRGIESVLLLISYGADVNAMTDARNDYRTVLHYAVLSGNTEVVNLLIKQGAKLNYECPDLSKPSPLDLAILKGDVTMVQMLLTAGANVNASSSVIGSPLHVACSDNINNRKEIVKVLLESGADPNIKVYSEEDAAQLRPALAEYLASNTEPHVDIVRLLLKFGARVIMKTQFRDPDGILNHLQNVAPREYEHIFYLLVEAAEAFDFCMIRRNNTLLPHQKQLLMARARDPISLKSQFKRLRLSTNYVERDIRENSRLTEVTFELLPAKKPPGHLSQEFTWDMFRQYRISAPLLSPQQLVYILCPTITVVALDRGVSVYLDRQSIVTEKHPLQQHLPIKDKHNSLGQFPGSGVIHHRLIVKAPNL</sequence>
<organism evidence="4 5">
    <name type="scientific">Eumeta variegata</name>
    <name type="common">Bagworm moth</name>
    <name type="synonym">Eumeta japonica</name>
    <dbReference type="NCBI Taxonomy" id="151549"/>
    <lineage>
        <taxon>Eukaryota</taxon>
        <taxon>Metazoa</taxon>
        <taxon>Ecdysozoa</taxon>
        <taxon>Arthropoda</taxon>
        <taxon>Hexapoda</taxon>
        <taxon>Insecta</taxon>
        <taxon>Pterygota</taxon>
        <taxon>Neoptera</taxon>
        <taxon>Endopterygota</taxon>
        <taxon>Lepidoptera</taxon>
        <taxon>Glossata</taxon>
        <taxon>Ditrysia</taxon>
        <taxon>Tineoidea</taxon>
        <taxon>Psychidae</taxon>
        <taxon>Oiketicinae</taxon>
        <taxon>Eumeta</taxon>
    </lineage>
</organism>
<keyword evidence="1" id="KW-0677">Repeat</keyword>
<feature type="repeat" description="ANK" evidence="3">
    <location>
        <begin position="77"/>
        <end position="109"/>
    </location>
</feature>
<dbReference type="STRING" id="151549.A0A4C1ZJC0"/>
<feature type="repeat" description="ANK" evidence="3">
    <location>
        <begin position="218"/>
        <end position="250"/>
    </location>
</feature>
<evidence type="ECO:0000256" key="2">
    <source>
        <dbReference type="ARBA" id="ARBA00023043"/>
    </source>
</evidence>
<dbReference type="InterPro" id="IPR051637">
    <property type="entry name" value="Ank_repeat_dom-contain_49"/>
</dbReference>
<dbReference type="Gene3D" id="1.25.40.20">
    <property type="entry name" value="Ankyrin repeat-containing domain"/>
    <property type="match status" value="2"/>
</dbReference>
<evidence type="ECO:0000256" key="3">
    <source>
        <dbReference type="PROSITE-ProRule" id="PRU00023"/>
    </source>
</evidence>
<dbReference type="SUPFAM" id="SSF48403">
    <property type="entry name" value="Ankyrin repeat"/>
    <property type="match status" value="1"/>
</dbReference>
<protein>
    <submittedName>
        <fullName evidence="4">Ankyrin repeat protein RF_0381</fullName>
    </submittedName>
</protein>
<dbReference type="Proteomes" id="UP000299102">
    <property type="component" value="Unassembled WGS sequence"/>
</dbReference>
<dbReference type="SMART" id="SM00248">
    <property type="entry name" value="ANK"/>
    <property type="match status" value="8"/>
</dbReference>
<feature type="repeat" description="ANK" evidence="3">
    <location>
        <begin position="123"/>
        <end position="151"/>
    </location>
</feature>
<dbReference type="PANTHER" id="PTHR24180">
    <property type="entry name" value="CYCLIN-DEPENDENT KINASE INHIBITOR 2C-RELATED"/>
    <property type="match status" value="1"/>
</dbReference>
<comment type="caution">
    <text evidence="4">The sequence shown here is derived from an EMBL/GenBank/DDBJ whole genome shotgun (WGS) entry which is preliminary data.</text>
</comment>
<dbReference type="PROSITE" id="PS50088">
    <property type="entry name" value="ANK_REPEAT"/>
    <property type="match status" value="7"/>
</dbReference>
<dbReference type="PROSITE" id="PS50297">
    <property type="entry name" value="ANK_REP_REGION"/>
    <property type="match status" value="6"/>
</dbReference>
<dbReference type="PRINTS" id="PR01415">
    <property type="entry name" value="ANKYRIN"/>
</dbReference>
<keyword evidence="2 3" id="KW-0040">ANK repeat</keyword>
<feature type="repeat" description="ANK" evidence="3">
    <location>
        <begin position="181"/>
        <end position="214"/>
    </location>
</feature>